<dbReference type="AlphaFoldDB" id="A0ABD3MP04"/>
<comment type="caution">
    <text evidence="7">The sequence shown here is derived from an EMBL/GenBank/DDBJ whole genome shotgun (WGS) entry which is preliminary data.</text>
</comment>
<gene>
    <name evidence="7" type="ORF">ACHAWU_009698</name>
</gene>
<evidence type="ECO:0000256" key="5">
    <source>
        <dbReference type="ARBA" id="ARBA00023004"/>
    </source>
</evidence>
<dbReference type="PANTHER" id="PTHR10869:SF236">
    <property type="entry name" value="PROLYL 4-HYDROXYLASE ALPHA SUBUNIT DOMAIN-CONTAINING PROTEIN"/>
    <property type="match status" value="1"/>
</dbReference>
<evidence type="ECO:0000256" key="1">
    <source>
        <dbReference type="ARBA" id="ARBA00001961"/>
    </source>
</evidence>
<keyword evidence="5" id="KW-0408">Iron</keyword>
<dbReference type="GO" id="GO:0051213">
    <property type="term" value="F:dioxygenase activity"/>
    <property type="evidence" value="ECO:0007669"/>
    <property type="project" value="UniProtKB-KW"/>
</dbReference>
<evidence type="ECO:0000256" key="3">
    <source>
        <dbReference type="ARBA" id="ARBA00022964"/>
    </source>
</evidence>
<organism evidence="7 8">
    <name type="scientific">Discostella pseudostelligera</name>
    <dbReference type="NCBI Taxonomy" id="259834"/>
    <lineage>
        <taxon>Eukaryota</taxon>
        <taxon>Sar</taxon>
        <taxon>Stramenopiles</taxon>
        <taxon>Ochrophyta</taxon>
        <taxon>Bacillariophyta</taxon>
        <taxon>Coscinodiscophyceae</taxon>
        <taxon>Thalassiosirophycidae</taxon>
        <taxon>Stephanodiscales</taxon>
        <taxon>Stephanodiscaceae</taxon>
        <taxon>Discostella</taxon>
    </lineage>
</organism>
<dbReference type="Pfam" id="PF13640">
    <property type="entry name" value="2OG-FeII_Oxy_3"/>
    <property type="match status" value="1"/>
</dbReference>
<evidence type="ECO:0000259" key="6">
    <source>
        <dbReference type="SMART" id="SM00702"/>
    </source>
</evidence>
<protein>
    <recommendedName>
        <fullName evidence="6">Prolyl 4-hydroxylase alpha subunit domain-containing protein</fullName>
    </recommendedName>
</protein>
<dbReference type="Gene3D" id="2.60.120.620">
    <property type="entry name" value="q2cbj1_9rhob like domain"/>
    <property type="match status" value="1"/>
</dbReference>
<dbReference type="InterPro" id="IPR006620">
    <property type="entry name" value="Pro_4_hyd_alph"/>
</dbReference>
<dbReference type="SMART" id="SM00702">
    <property type="entry name" value="P4Hc"/>
    <property type="match status" value="1"/>
</dbReference>
<name>A0ABD3MP04_9STRA</name>
<dbReference type="SUPFAM" id="SSF51197">
    <property type="entry name" value="Clavaminate synthase-like"/>
    <property type="match status" value="1"/>
</dbReference>
<sequence>MTNHHSNNDDDEPCVTVTVLDVPQRCSRYLHQPSDIAAFIIKNFLTANECRELTRHAATASSTGFHYVTEATHIDNEGITHIVKLQQANQHKLSVFEHAPTLDRIWQRMHPILLPHISSFIENTNCGPPLGLNPRLRVLQYDAIDNDIFKPHFDATTKVNNLTSLLTVLIYLNDGNGIDFDGGETYYLDHHTSNPRSNTDNNYSSSASSTKIVPETGTAVVFEHGLFHSSAPLTFGRKHVLRTDILFEYDGDIDKPRGKYNNTTTTTTTTNSSESTIACSTLLEVCHQLLLPEEIQSALEEIGLLECTLDSLFAPGESAVRDMLHDVMEEQFASQLMQAALKYR</sequence>
<keyword evidence="3" id="KW-0223">Dioxygenase</keyword>
<evidence type="ECO:0000256" key="2">
    <source>
        <dbReference type="ARBA" id="ARBA00022723"/>
    </source>
</evidence>
<comment type="cofactor">
    <cofactor evidence="1">
        <name>L-ascorbate</name>
        <dbReference type="ChEBI" id="CHEBI:38290"/>
    </cofactor>
</comment>
<keyword evidence="8" id="KW-1185">Reference proteome</keyword>
<reference evidence="7 8" key="1">
    <citation type="submission" date="2024-10" db="EMBL/GenBank/DDBJ databases">
        <title>Updated reference genomes for cyclostephanoid diatoms.</title>
        <authorList>
            <person name="Roberts W.R."/>
            <person name="Alverson A.J."/>
        </authorList>
    </citation>
    <scope>NUCLEOTIDE SEQUENCE [LARGE SCALE GENOMIC DNA]</scope>
    <source>
        <strain evidence="7 8">AJA232-27</strain>
    </source>
</reference>
<feature type="domain" description="Prolyl 4-hydroxylase alpha subunit" evidence="6">
    <location>
        <begin position="36"/>
        <end position="246"/>
    </location>
</feature>
<accession>A0ABD3MP04</accession>
<evidence type="ECO:0000313" key="8">
    <source>
        <dbReference type="Proteomes" id="UP001530293"/>
    </source>
</evidence>
<dbReference type="GO" id="GO:0046872">
    <property type="term" value="F:metal ion binding"/>
    <property type="evidence" value="ECO:0007669"/>
    <property type="project" value="UniProtKB-KW"/>
</dbReference>
<dbReference type="InterPro" id="IPR044862">
    <property type="entry name" value="Pro_4_hyd_alph_FE2OG_OXY"/>
</dbReference>
<dbReference type="InterPro" id="IPR045054">
    <property type="entry name" value="P4HA-like"/>
</dbReference>
<dbReference type="EMBL" id="JALLBG020000092">
    <property type="protein sequence ID" value="KAL3765730.1"/>
    <property type="molecule type" value="Genomic_DNA"/>
</dbReference>
<evidence type="ECO:0000313" key="7">
    <source>
        <dbReference type="EMBL" id="KAL3765730.1"/>
    </source>
</evidence>
<keyword evidence="4" id="KW-0560">Oxidoreductase</keyword>
<evidence type="ECO:0000256" key="4">
    <source>
        <dbReference type="ARBA" id="ARBA00023002"/>
    </source>
</evidence>
<proteinExistence type="predicted"/>
<keyword evidence="2" id="KW-0479">Metal-binding</keyword>
<dbReference type="PANTHER" id="PTHR10869">
    <property type="entry name" value="PROLYL 4-HYDROXYLASE ALPHA SUBUNIT"/>
    <property type="match status" value="1"/>
</dbReference>
<dbReference type="Proteomes" id="UP001530293">
    <property type="component" value="Unassembled WGS sequence"/>
</dbReference>